<organism evidence="2 3">
    <name type="scientific">Colocasia esculenta</name>
    <name type="common">Wild taro</name>
    <name type="synonym">Arum esculentum</name>
    <dbReference type="NCBI Taxonomy" id="4460"/>
    <lineage>
        <taxon>Eukaryota</taxon>
        <taxon>Viridiplantae</taxon>
        <taxon>Streptophyta</taxon>
        <taxon>Embryophyta</taxon>
        <taxon>Tracheophyta</taxon>
        <taxon>Spermatophyta</taxon>
        <taxon>Magnoliopsida</taxon>
        <taxon>Liliopsida</taxon>
        <taxon>Araceae</taxon>
        <taxon>Aroideae</taxon>
        <taxon>Colocasieae</taxon>
        <taxon>Colocasia</taxon>
    </lineage>
</organism>
<sequence length="93" mass="9858">MVQPTRRPCGNPWSEEIYGGLGEKGVDTGSSSVDTGSSSVDTGSSSVDTRDPSQKSFVPVWDRVSTHPMGRSTHSGNFSTISHIWTCGTLGIL</sequence>
<dbReference type="Proteomes" id="UP000652761">
    <property type="component" value="Unassembled WGS sequence"/>
</dbReference>
<evidence type="ECO:0000256" key="1">
    <source>
        <dbReference type="SAM" id="MobiDB-lite"/>
    </source>
</evidence>
<gene>
    <name evidence="2" type="ORF">Taro_033073</name>
</gene>
<feature type="region of interest" description="Disordered" evidence="1">
    <location>
        <begin position="1"/>
        <end position="56"/>
    </location>
</feature>
<evidence type="ECO:0000313" key="3">
    <source>
        <dbReference type="Proteomes" id="UP000652761"/>
    </source>
</evidence>
<keyword evidence="3" id="KW-1185">Reference proteome</keyword>
<comment type="caution">
    <text evidence="2">The sequence shown here is derived from an EMBL/GenBank/DDBJ whole genome shotgun (WGS) entry which is preliminary data.</text>
</comment>
<evidence type="ECO:0000313" key="2">
    <source>
        <dbReference type="EMBL" id="MQM00341.1"/>
    </source>
</evidence>
<accession>A0A843W3P9</accession>
<proteinExistence type="predicted"/>
<dbReference type="AlphaFoldDB" id="A0A843W3P9"/>
<feature type="compositionally biased region" description="Low complexity" evidence="1">
    <location>
        <begin position="27"/>
        <end position="47"/>
    </location>
</feature>
<reference evidence="2" key="1">
    <citation type="submission" date="2017-07" db="EMBL/GenBank/DDBJ databases">
        <title>Taro Niue Genome Assembly and Annotation.</title>
        <authorList>
            <person name="Atibalentja N."/>
            <person name="Keating K."/>
            <person name="Fields C.J."/>
        </authorList>
    </citation>
    <scope>NUCLEOTIDE SEQUENCE</scope>
    <source>
        <strain evidence="2">Niue_2</strain>
        <tissue evidence="2">Leaf</tissue>
    </source>
</reference>
<protein>
    <submittedName>
        <fullName evidence="2">Uncharacterized protein</fullName>
    </submittedName>
</protein>
<name>A0A843W3P9_COLES</name>
<dbReference type="EMBL" id="NMUH01002498">
    <property type="protein sequence ID" value="MQM00341.1"/>
    <property type="molecule type" value="Genomic_DNA"/>
</dbReference>